<dbReference type="SUPFAM" id="SSF50494">
    <property type="entry name" value="Trypsin-like serine proteases"/>
    <property type="match status" value="1"/>
</dbReference>
<comment type="caution">
    <text evidence="1">The sequence shown here is derived from an EMBL/GenBank/DDBJ whole genome shotgun (WGS) entry which is preliminary data.</text>
</comment>
<dbReference type="Proteomes" id="UP000091967">
    <property type="component" value="Unassembled WGS sequence"/>
</dbReference>
<dbReference type="InterPro" id="IPR009003">
    <property type="entry name" value="Peptidase_S1_PA"/>
</dbReference>
<gene>
    <name evidence="1" type="ORF">FPOA_06815</name>
</gene>
<dbReference type="STRING" id="36050.A0A1B8AJH2"/>
<organism evidence="1 2">
    <name type="scientific">Fusarium poae</name>
    <dbReference type="NCBI Taxonomy" id="36050"/>
    <lineage>
        <taxon>Eukaryota</taxon>
        <taxon>Fungi</taxon>
        <taxon>Dikarya</taxon>
        <taxon>Ascomycota</taxon>
        <taxon>Pezizomycotina</taxon>
        <taxon>Sordariomycetes</taxon>
        <taxon>Hypocreomycetidae</taxon>
        <taxon>Hypocreales</taxon>
        <taxon>Nectriaceae</taxon>
        <taxon>Fusarium</taxon>
    </lineage>
</organism>
<evidence type="ECO:0000313" key="1">
    <source>
        <dbReference type="EMBL" id="OBS20446.1"/>
    </source>
</evidence>
<sequence>MTSTFSSANWKGCFGRYASPYSLYRYKECPTPETYAGQQKIQAFELDYDRHSKSTSLQHDQQSRDGIAVEFSNTGTLPQVSKVDKTIGWYFDEQGLADFLWRDLKSVMEEEAQTEMDKKKKFDWVRENEGHLYGINRLWAIRGYFIGPDKNNAPPCITVLCANEDVARFLVDRIHSKLHLHKGWGATRLPGVKVLKFGSSAGSDDDSYYSDKSDSPDIPYQNLLDGTADREAEKNLIRIEIESLNNHTMPTMTSGDLSSWALKRHRCGVQVEIVRESKVIAKATIGGLIIVGDEVYGLTVGHLFSSSASNGEAQRRLSAETVTTMNTWQESEACGMEFDWALVKIPGLQKQDVDSWMDVNLVQTVSGEFRPVLMALEEPSPYTHVVLATPGSTRCLRGVFIGSAAIVNIPESPTPYATWVCRMEPPWLIQPGDSGSWVLDAANGMLLGVLVAGCPELQEAYIIPAHEIIDDIKRHHPDDPDLSVNLPNCHPLSRSNQIDLQWHINEYGSIVKTFEKLDSLKGLLEVDSRINKWTQKAKAFTDIPQASYNLREEIRSEWRSALSVLNIQNSIFTEHDIIKERFISKEPEPGSYQSKLMTAIQQPPLRCYNFMNEKFVDRPYRHENIMLLVVRRCLILGLSKYSPNHKDVPEATRSAYDLLIKGEDILMKHKTSADYPGIRSPWEGYFIQMSSGKDRGVFPWFGHAPAYMFPRGYLNTQLYWQHERRIYRSKEMQMRGGDWPPWDRLTATDVLDRLSKDLQAMITVQRKGVEISLPETKMLDLPFVSQRLNDCDMVLFAIKLIQEDDTFLVTLPPPCIGPTTCTEYGISGDLHPKYYASKNAITYSCWRLPFILTNKTVPDEENLELLVSKQLNIPMSTVTQLEKLDIHHDHSRFYLEEYNQFVDVVIYKGHVQGRYPTMEYGLAGWLMGVVNESRAKRHLSPPFSAILDFGDD</sequence>
<dbReference type="OMA" id="TWVCRME"/>
<evidence type="ECO:0000313" key="2">
    <source>
        <dbReference type="Proteomes" id="UP000091967"/>
    </source>
</evidence>
<dbReference type="AlphaFoldDB" id="A0A1B8AJH2"/>
<proteinExistence type="predicted"/>
<accession>A0A1B8AJH2</accession>
<protein>
    <submittedName>
        <fullName evidence="1">Uncharacterized protein</fullName>
    </submittedName>
</protein>
<reference evidence="1 2" key="1">
    <citation type="submission" date="2016-06" db="EMBL/GenBank/DDBJ databases">
        <title>Living apart together: crosstalk between the core and supernumerary genomes in a fungal plant pathogen.</title>
        <authorList>
            <person name="Vanheule A."/>
            <person name="Audenaert K."/>
            <person name="Warris S."/>
            <person name="Van De Geest H."/>
            <person name="Schijlen E."/>
            <person name="Hofte M."/>
            <person name="De Saeger S."/>
            <person name="Haesaert G."/>
            <person name="Waalwijk C."/>
            <person name="Van Der Lee T."/>
        </authorList>
    </citation>
    <scope>NUCLEOTIDE SEQUENCE [LARGE SCALE GENOMIC DNA]</scope>
    <source>
        <strain evidence="1 2">2516</strain>
    </source>
</reference>
<keyword evidence="2" id="KW-1185">Reference proteome</keyword>
<dbReference type="EMBL" id="LYXU01000003">
    <property type="protein sequence ID" value="OBS20446.1"/>
    <property type="molecule type" value="Genomic_DNA"/>
</dbReference>
<name>A0A1B8AJH2_FUSPO</name>